<evidence type="ECO:0000256" key="1">
    <source>
        <dbReference type="SAM" id="MobiDB-lite"/>
    </source>
</evidence>
<feature type="region of interest" description="Disordered" evidence="1">
    <location>
        <begin position="259"/>
        <end position="304"/>
    </location>
</feature>
<name>A0A011QPQ8_ACCRE</name>
<protein>
    <submittedName>
        <fullName evidence="2">Uncharacterized protein</fullName>
    </submittedName>
</protein>
<keyword evidence="3" id="KW-1185">Reference proteome</keyword>
<accession>A0A011QPQ8</accession>
<dbReference type="Proteomes" id="UP000022141">
    <property type="component" value="Unassembled WGS sequence"/>
</dbReference>
<evidence type="ECO:0000313" key="3">
    <source>
        <dbReference type="Proteomes" id="UP000022141"/>
    </source>
</evidence>
<dbReference type="PATRIC" id="fig|1454004.3.peg.397"/>
<proteinExistence type="predicted"/>
<gene>
    <name evidence="2" type="ORF">AW11_00386</name>
</gene>
<dbReference type="STRING" id="1454004.AW11_00386"/>
<reference evidence="2" key="1">
    <citation type="submission" date="2014-02" db="EMBL/GenBank/DDBJ databases">
        <title>Expanding our view of genomic diversity in Candidatus Accumulibacter clades.</title>
        <authorList>
            <person name="Skennerton C.T."/>
            <person name="Barr J.J."/>
            <person name="Slater F.R."/>
            <person name="Bond P.L."/>
            <person name="Tyson G.W."/>
        </authorList>
    </citation>
    <scope>NUCLEOTIDE SEQUENCE [LARGE SCALE GENOMIC DNA]</scope>
</reference>
<dbReference type="AlphaFoldDB" id="A0A011QPQ8"/>
<comment type="caution">
    <text evidence="2">The sequence shown here is derived from an EMBL/GenBank/DDBJ whole genome shotgun (WGS) entry which is preliminary data.</text>
</comment>
<evidence type="ECO:0000313" key="2">
    <source>
        <dbReference type="EMBL" id="EXI91045.1"/>
    </source>
</evidence>
<organism evidence="2 3">
    <name type="scientific">Accumulibacter regalis</name>
    <dbReference type="NCBI Taxonomy" id="522306"/>
    <lineage>
        <taxon>Bacteria</taxon>
        <taxon>Pseudomonadati</taxon>
        <taxon>Pseudomonadota</taxon>
        <taxon>Betaproteobacteria</taxon>
        <taxon>Candidatus Accumulibacter</taxon>
    </lineage>
</organism>
<dbReference type="EMBL" id="JEMY01000003">
    <property type="protein sequence ID" value="EXI91045.1"/>
    <property type="molecule type" value="Genomic_DNA"/>
</dbReference>
<sequence>MLDAEVGQQVGKRRPLRRMKAVGGRRPLRLQIEDERVAVGKVAQPDLVIGTRRFENAQHESRHSLADGHLDLRQAIADRKSADQLAQRQQERRQLWRENLALSHVGNVAALALAKANQHGVFLGHEANREAGAIAIPPRRTMNRRVQLLGPDLAKMAQGVLEQALLGGHLRSAIEMLHAAPTANAEMRTAWRHAIRRRLEDAQGPRLLIGRLAAVDGIVDALPRQGAVDEDRLAVDHDQPAPLVVQRSNDSCGHRVHPQKNGRFYRNGNDLSGRRDFRGPARFAQPTSRDNTRRHASDLPTPGQTCYLRQEIPRKIRHTYAELS</sequence>